<dbReference type="AlphaFoldDB" id="A0AAD6QYY0"/>
<dbReference type="Gene3D" id="3.90.70.200">
    <property type="entry name" value="Plus-3 domain"/>
    <property type="match status" value="1"/>
</dbReference>
<dbReference type="SUPFAM" id="SSF159042">
    <property type="entry name" value="Plus3-like"/>
    <property type="match status" value="1"/>
</dbReference>
<accession>A0AAD6QYY0</accession>
<dbReference type="InterPro" id="IPR004343">
    <property type="entry name" value="Plus-3_dom"/>
</dbReference>
<dbReference type="EMBL" id="JAQIZT010000004">
    <property type="protein sequence ID" value="KAJ6999278.1"/>
    <property type="molecule type" value="Genomic_DNA"/>
</dbReference>
<protein>
    <recommendedName>
        <fullName evidence="2">Plus3 domain-containing protein</fullName>
    </recommendedName>
</protein>
<feature type="region of interest" description="Disordered" evidence="1">
    <location>
        <begin position="1"/>
        <end position="22"/>
    </location>
</feature>
<dbReference type="Pfam" id="PF03126">
    <property type="entry name" value="Plus-3"/>
    <property type="match status" value="1"/>
</dbReference>
<sequence>MAGGKPPSDEDVEPGSQGPTYEDIKVNYHSENQLAKWFMEPWFEELIIGCFVRVGIGRSKCRARVQALAWSGMLMLLNLTSHD</sequence>
<gene>
    <name evidence="3" type="ORF">NC653_010076</name>
</gene>
<dbReference type="Proteomes" id="UP001164929">
    <property type="component" value="Chromosome 4"/>
</dbReference>
<evidence type="ECO:0000256" key="1">
    <source>
        <dbReference type="SAM" id="MobiDB-lite"/>
    </source>
</evidence>
<comment type="caution">
    <text evidence="3">The sequence shown here is derived from an EMBL/GenBank/DDBJ whole genome shotgun (WGS) entry which is preliminary data.</text>
</comment>
<dbReference type="GO" id="GO:0003677">
    <property type="term" value="F:DNA binding"/>
    <property type="evidence" value="ECO:0007669"/>
    <property type="project" value="InterPro"/>
</dbReference>
<dbReference type="PROSITE" id="PS51360">
    <property type="entry name" value="PLUS3"/>
    <property type="match status" value="1"/>
</dbReference>
<keyword evidence="4" id="KW-1185">Reference proteome</keyword>
<evidence type="ECO:0000259" key="2">
    <source>
        <dbReference type="PROSITE" id="PS51360"/>
    </source>
</evidence>
<evidence type="ECO:0000313" key="4">
    <source>
        <dbReference type="Proteomes" id="UP001164929"/>
    </source>
</evidence>
<proteinExistence type="predicted"/>
<feature type="domain" description="Plus3" evidence="2">
    <location>
        <begin position="18"/>
        <end position="83"/>
    </location>
</feature>
<evidence type="ECO:0000313" key="3">
    <source>
        <dbReference type="EMBL" id="KAJ6999278.1"/>
    </source>
</evidence>
<name>A0AAD6QYY0_9ROSI</name>
<reference evidence="3 4" key="1">
    <citation type="journal article" date="2023" name="Mol. Ecol. Resour.">
        <title>Chromosome-level genome assembly of a triploid poplar Populus alba 'Berolinensis'.</title>
        <authorList>
            <person name="Chen S."/>
            <person name="Yu Y."/>
            <person name="Wang X."/>
            <person name="Wang S."/>
            <person name="Zhang T."/>
            <person name="Zhou Y."/>
            <person name="He R."/>
            <person name="Meng N."/>
            <person name="Wang Y."/>
            <person name="Liu W."/>
            <person name="Liu Z."/>
            <person name="Liu J."/>
            <person name="Guo Q."/>
            <person name="Huang H."/>
            <person name="Sederoff R.R."/>
            <person name="Wang G."/>
            <person name="Qu G."/>
            <person name="Chen S."/>
        </authorList>
    </citation>
    <scope>NUCLEOTIDE SEQUENCE [LARGE SCALE GENOMIC DNA]</scope>
    <source>
        <strain evidence="3">SC-2020</strain>
    </source>
</reference>
<organism evidence="3 4">
    <name type="scientific">Populus alba x Populus x berolinensis</name>
    <dbReference type="NCBI Taxonomy" id="444605"/>
    <lineage>
        <taxon>Eukaryota</taxon>
        <taxon>Viridiplantae</taxon>
        <taxon>Streptophyta</taxon>
        <taxon>Embryophyta</taxon>
        <taxon>Tracheophyta</taxon>
        <taxon>Spermatophyta</taxon>
        <taxon>Magnoliopsida</taxon>
        <taxon>eudicotyledons</taxon>
        <taxon>Gunneridae</taxon>
        <taxon>Pentapetalae</taxon>
        <taxon>rosids</taxon>
        <taxon>fabids</taxon>
        <taxon>Malpighiales</taxon>
        <taxon>Salicaceae</taxon>
        <taxon>Saliceae</taxon>
        <taxon>Populus</taxon>
    </lineage>
</organism>
<dbReference type="InterPro" id="IPR036128">
    <property type="entry name" value="Plus3-like_sf"/>
</dbReference>